<proteinExistence type="predicted"/>
<reference evidence="2" key="1">
    <citation type="submission" date="2023-06" db="EMBL/GenBank/DDBJ databases">
        <title>Genome-scale phylogeny and comparative genomics of the fungal order Sordariales.</title>
        <authorList>
            <consortium name="Lawrence Berkeley National Laboratory"/>
            <person name="Hensen N."/>
            <person name="Bonometti L."/>
            <person name="Westerberg I."/>
            <person name="Brannstrom I.O."/>
            <person name="Guillou S."/>
            <person name="Cros-Aarteil S."/>
            <person name="Calhoun S."/>
            <person name="Haridas S."/>
            <person name="Kuo A."/>
            <person name="Mondo S."/>
            <person name="Pangilinan J."/>
            <person name="Riley R."/>
            <person name="Labutti K."/>
            <person name="Andreopoulos B."/>
            <person name="Lipzen A."/>
            <person name="Chen C."/>
            <person name="Yanf M."/>
            <person name="Daum C."/>
            <person name="Ng V."/>
            <person name="Clum A."/>
            <person name="Steindorff A."/>
            <person name="Ohm R."/>
            <person name="Martin F."/>
            <person name="Silar P."/>
            <person name="Natvig D."/>
            <person name="Lalanne C."/>
            <person name="Gautier V."/>
            <person name="Ament-Velasquez S.L."/>
            <person name="Kruys A."/>
            <person name="Hutchinson M.I."/>
            <person name="Powell A.J."/>
            <person name="Barry K."/>
            <person name="Miller A.N."/>
            <person name="Grigoriev I.V."/>
            <person name="Debuchy R."/>
            <person name="Gladieux P."/>
            <person name="Thoren M.H."/>
            <person name="Johannesson H."/>
        </authorList>
    </citation>
    <scope>NUCLEOTIDE SEQUENCE</scope>
    <source>
        <strain evidence="2">SMH2532-1</strain>
    </source>
</reference>
<evidence type="ECO:0000313" key="3">
    <source>
        <dbReference type="Proteomes" id="UP001174936"/>
    </source>
</evidence>
<feature type="region of interest" description="Disordered" evidence="1">
    <location>
        <begin position="1"/>
        <end position="137"/>
    </location>
</feature>
<dbReference type="Proteomes" id="UP001174936">
    <property type="component" value="Unassembled WGS sequence"/>
</dbReference>
<name>A0AA40D0X4_9PEZI</name>
<organism evidence="2 3">
    <name type="scientific">Cercophora newfieldiana</name>
    <dbReference type="NCBI Taxonomy" id="92897"/>
    <lineage>
        <taxon>Eukaryota</taxon>
        <taxon>Fungi</taxon>
        <taxon>Dikarya</taxon>
        <taxon>Ascomycota</taxon>
        <taxon>Pezizomycotina</taxon>
        <taxon>Sordariomycetes</taxon>
        <taxon>Sordariomycetidae</taxon>
        <taxon>Sordariales</taxon>
        <taxon>Lasiosphaeriaceae</taxon>
        <taxon>Cercophora</taxon>
    </lineage>
</organism>
<dbReference type="EMBL" id="JAULSV010000001">
    <property type="protein sequence ID" value="KAK0657712.1"/>
    <property type="molecule type" value="Genomic_DNA"/>
</dbReference>
<sequence length="394" mass="43470">METQSRLRPPSLQTGWPEREKLDQFQFPKASHSARHSAHSPGPYSPSLRSPSFPSPLYPRSPGYDHSMRRHERAMVDSFDPRARRASQDGRSPHRSLSPIAEANWHRRRSSFITSPATPHAPAPTPVTGPPVSHGLSLWRPRNQTLAAETRSILLAGTPQAAQTLSPSPASERRRSLPPRMPSGRRSSLQERQQLQAWGKVFLGDTTEASCFVSAVSVRRPSEPSSGGEAPTPTAPGKQAEPGNQVTIRAKIWPFDQTRKPYVIKRVFDMDELRATIQLPPSSPNPTDPRKPSNDLRADSPSRSRRFSSEPGASVSSVGTPANTAPIHIRYACAYLPVLAALIYSGHVKDPRDIIDLPMPHPQVWKRTVAYVYTGQGELTDAIKQNILYLGGKV</sequence>
<feature type="region of interest" description="Disordered" evidence="1">
    <location>
        <begin position="218"/>
        <end position="245"/>
    </location>
</feature>
<feature type="compositionally biased region" description="Basic and acidic residues" evidence="1">
    <location>
        <begin position="73"/>
        <end position="92"/>
    </location>
</feature>
<gene>
    <name evidence="2" type="ORF">B0T16DRAFT_67459</name>
</gene>
<dbReference type="AlphaFoldDB" id="A0AA40D0X4"/>
<accession>A0AA40D0X4</accession>
<feature type="region of interest" description="Disordered" evidence="1">
    <location>
        <begin position="157"/>
        <end position="191"/>
    </location>
</feature>
<feature type="compositionally biased region" description="Polar residues" evidence="1">
    <location>
        <begin position="1"/>
        <end position="14"/>
    </location>
</feature>
<comment type="caution">
    <text evidence="2">The sequence shown here is derived from an EMBL/GenBank/DDBJ whole genome shotgun (WGS) entry which is preliminary data.</text>
</comment>
<evidence type="ECO:0000313" key="2">
    <source>
        <dbReference type="EMBL" id="KAK0657712.1"/>
    </source>
</evidence>
<feature type="compositionally biased region" description="Basic and acidic residues" evidence="1">
    <location>
        <begin position="288"/>
        <end position="302"/>
    </location>
</feature>
<evidence type="ECO:0000256" key="1">
    <source>
        <dbReference type="SAM" id="MobiDB-lite"/>
    </source>
</evidence>
<feature type="compositionally biased region" description="Polar residues" evidence="1">
    <location>
        <begin position="160"/>
        <end position="169"/>
    </location>
</feature>
<keyword evidence="3" id="KW-1185">Reference proteome</keyword>
<protein>
    <submittedName>
        <fullName evidence="2">Uncharacterized protein</fullName>
    </submittedName>
</protein>
<feature type="compositionally biased region" description="Pro residues" evidence="1">
    <location>
        <begin position="119"/>
        <end position="129"/>
    </location>
</feature>
<feature type="region of interest" description="Disordered" evidence="1">
    <location>
        <begin position="275"/>
        <end position="320"/>
    </location>
</feature>